<organism evidence="2">
    <name type="scientific">Euplotes crassus</name>
    <dbReference type="NCBI Taxonomy" id="5936"/>
    <lineage>
        <taxon>Eukaryota</taxon>
        <taxon>Sar</taxon>
        <taxon>Alveolata</taxon>
        <taxon>Ciliophora</taxon>
        <taxon>Intramacronucleata</taxon>
        <taxon>Spirotrichea</taxon>
        <taxon>Hypotrichia</taxon>
        <taxon>Euplotida</taxon>
        <taxon>Euplotidae</taxon>
        <taxon>Moneuplotes</taxon>
    </lineage>
</organism>
<evidence type="ECO:0000256" key="1">
    <source>
        <dbReference type="SAM" id="MobiDB-lite"/>
    </source>
</evidence>
<feature type="compositionally biased region" description="Polar residues" evidence="1">
    <location>
        <begin position="71"/>
        <end position="82"/>
    </location>
</feature>
<proteinExistence type="predicted"/>
<evidence type="ECO:0000313" key="2">
    <source>
        <dbReference type="EMBL" id="CAE0376357.1"/>
    </source>
</evidence>
<feature type="compositionally biased region" description="Polar residues" evidence="1">
    <location>
        <begin position="1"/>
        <end position="22"/>
    </location>
</feature>
<name>A0A7S3K6L3_EUPCR</name>
<gene>
    <name evidence="2" type="ORF">ECRA1380_LOCUS1312</name>
</gene>
<dbReference type="AlphaFoldDB" id="A0A7S3K6L3"/>
<dbReference type="EMBL" id="HBIK01002643">
    <property type="protein sequence ID" value="CAE0376357.1"/>
    <property type="molecule type" value="Transcribed_RNA"/>
</dbReference>
<accession>A0A7S3K6L3</accession>
<feature type="compositionally biased region" description="Basic residues" evidence="1">
    <location>
        <begin position="54"/>
        <end position="70"/>
    </location>
</feature>
<reference evidence="2" key="1">
    <citation type="submission" date="2021-01" db="EMBL/GenBank/DDBJ databases">
        <authorList>
            <person name="Corre E."/>
            <person name="Pelletier E."/>
            <person name="Niang G."/>
            <person name="Scheremetjew M."/>
            <person name="Finn R."/>
            <person name="Kale V."/>
            <person name="Holt S."/>
            <person name="Cochrane G."/>
            <person name="Meng A."/>
            <person name="Brown T."/>
            <person name="Cohen L."/>
        </authorList>
    </citation>
    <scope>NUCLEOTIDE SEQUENCE</scope>
    <source>
        <strain evidence="2">CT5</strain>
    </source>
</reference>
<feature type="region of interest" description="Disordered" evidence="1">
    <location>
        <begin position="1"/>
        <end position="100"/>
    </location>
</feature>
<feature type="compositionally biased region" description="Basic and acidic residues" evidence="1">
    <location>
        <begin position="34"/>
        <end position="53"/>
    </location>
</feature>
<sequence>MLNTASDRFHTGKNSDNPSMATTPGKHMLPSLHQDLREGTQQEGRKEEKESALRKRKKQASKSISYKKLHQSSLNDAKSSPNKLRPQQPVARNFKNGVYK</sequence>
<protein>
    <submittedName>
        <fullName evidence="2">Uncharacterized protein</fullName>
    </submittedName>
</protein>